<gene>
    <name evidence="3" type="ORF">BCR23_07410</name>
</gene>
<keyword evidence="4" id="KW-1185">Reference proteome</keyword>
<dbReference type="GO" id="GO:0003700">
    <property type="term" value="F:DNA-binding transcription factor activity"/>
    <property type="evidence" value="ECO:0007669"/>
    <property type="project" value="InterPro"/>
</dbReference>
<name>A0A1E5GTG7_9ENTE</name>
<keyword evidence="1" id="KW-0238">DNA-binding</keyword>
<dbReference type="PANTHER" id="PTHR30204">
    <property type="entry name" value="REDOX-CYCLING DRUG-SENSING TRANSCRIPTIONAL ACTIVATOR SOXR"/>
    <property type="match status" value="1"/>
</dbReference>
<proteinExistence type="predicted"/>
<evidence type="ECO:0000313" key="3">
    <source>
        <dbReference type="EMBL" id="OEG15967.1"/>
    </source>
</evidence>
<dbReference type="Pfam" id="PF13411">
    <property type="entry name" value="MerR_1"/>
    <property type="match status" value="1"/>
</dbReference>
<dbReference type="InterPro" id="IPR000551">
    <property type="entry name" value="MerR-type_HTH_dom"/>
</dbReference>
<sequence>MLDSLKNKKNATLRIGQVSQKMKISVDTLRFYEKMDLIVPHRDKNDRRLYTTEDLEKLHLIICLLETDLSIKETQEFLKLYNHGKDTVKKRTDFYSDLIKKIALDIEKKIKQLQYFSDKIKKTQDY</sequence>
<protein>
    <recommendedName>
        <fullName evidence="2">HTH merR-type domain-containing protein</fullName>
    </recommendedName>
</protein>
<dbReference type="SMART" id="SM00422">
    <property type="entry name" value="HTH_MERR"/>
    <property type="match status" value="1"/>
</dbReference>
<dbReference type="Proteomes" id="UP000094764">
    <property type="component" value="Unassembled WGS sequence"/>
</dbReference>
<dbReference type="SUPFAM" id="SSF46955">
    <property type="entry name" value="Putative DNA-binding domain"/>
    <property type="match status" value="1"/>
</dbReference>
<dbReference type="EMBL" id="MIKB01000014">
    <property type="protein sequence ID" value="OEG15967.1"/>
    <property type="molecule type" value="Genomic_DNA"/>
</dbReference>
<dbReference type="InterPro" id="IPR009061">
    <property type="entry name" value="DNA-bd_dom_put_sf"/>
</dbReference>
<evidence type="ECO:0000313" key="4">
    <source>
        <dbReference type="Proteomes" id="UP000094764"/>
    </source>
</evidence>
<dbReference type="AlphaFoldDB" id="A0A1E5GTG7"/>
<dbReference type="PANTHER" id="PTHR30204:SF83">
    <property type="entry name" value="TRANSCRIPTIONAL REGULATOR, MERR FAMILY"/>
    <property type="match status" value="1"/>
</dbReference>
<reference evidence="4" key="1">
    <citation type="submission" date="2016-09" db="EMBL/GenBank/DDBJ databases">
        <authorList>
            <person name="Gulvik C.A."/>
        </authorList>
    </citation>
    <scope>NUCLEOTIDE SEQUENCE [LARGE SCALE GENOMIC DNA]</scope>
    <source>
        <strain evidence="4">LMG 26306</strain>
    </source>
</reference>
<comment type="caution">
    <text evidence="3">The sequence shown here is derived from an EMBL/GenBank/DDBJ whole genome shotgun (WGS) entry which is preliminary data.</text>
</comment>
<accession>A0A1E5GTG7</accession>
<dbReference type="InterPro" id="IPR047057">
    <property type="entry name" value="MerR_fam"/>
</dbReference>
<dbReference type="STRING" id="903983.BCR23_07410"/>
<evidence type="ECO:0000256" key="1">
    <source>
        <dbReference type="ARBA" id="ARBA00023125"/>
    </source>
</evidence>
<feature type="domain" description="HTH merR-type" evidence="2">
    <location>
        <begin position="12"/>
        <end position="80"/>
    </location>
</feature>
<organism evidence="3 4">
    <name type="scientific">Enterococcus quebecensis</name>
    <dbReference type="NCBI Taxonomy" id="903983"/>
    <lineage>
        <taxon>Bacteria</taxon>
        <taxon>Bacillati</taxon>
        <taxon>Bacillota</taxon>
        <taxon>Bacilli</taxon>
        <taxon>Lactobacillales</taxon>
        <taxon>Enterococcaceae</taxon>
        <taxon>Enterococcus</taxon>
    </lineage>
</organism>
<dbReference type="GO" id="GO:0003677">
    <property type="term" value="F:DNA binding"/>
    <property type="evidence" value="ECO:0007669"/>
    <property type="project" value="UniProtKB-KW"/>
</dbReference>
<evidence type="ECO:0000259" key="2">
    <source>
        <dbReference type="PROSITE" id="PS50937"/>
    </source>
</evidence>
<dbReference type="PROSITE" id="PS50937">
    <property type="entry name" value="HTH_MERR_2"/>
    <property type="match status" value="1"/>
</dbReference>
<dbReference type="Gene3D" id="1.10.1660.10">
    <property type="match status" value="1"/>
</dbReference>